<dbReference type="EMBL" id="JALXKZ020000007">
    <property type="protein sequence ID" value="MCV7628713.1"/>
    <property type="molecule type" value="Genomic_DNA"/>
</dbReference>
<dbReference type="AlphaFoldDB" id="A0AAP3AIS8"/>
<evidence type="ECO:0000259" key="2">
    <source>
        <dbReference type="Pfam" id="PF14338"/>
    </source>
</evidence>
<name>A0AAP3AIS8_MICLU</name>
<dbReference type="PANTHER" id="PTHR30015">
    <property type="entry name" value="MRR RESTRICTION SYSTEM PROTEIN"/>
    <property type="match status" value="1"/>
</dbReference>
<dbReference type="InterPro" id="IPR052906">
    <property type="entry name" value="Type_IV_Methyl-Rstrct_Enzyme"/>
</dbReference>
<dbReference type="Pfam" id="PF04471">
    <property type="entry name" value="Mrr_cat"/>
    <property type="match status" value="1"/>
</dbReference>
<dbReference type="GO" id="GO:0015666">
    <property type="term" value="F:restriction endodeoxyribonuclease activity"/>
    <property type="evidence" value="ECO:0007669"/>
    <property type="project" value="TreeGrafter"/>
</dbReference>
<dbReference type="Gene3D" id="3.40.1350.10">
    <property type="match status" value="1"/>
</dbReference>
<dbReference type="SUPFAM" id="SSF52980">
    <property type="entry name" value="Restriction endonuclease-like"/>
    <property type="match status" value="1"/>
</dbReference>
<feature type="domain" description="Restriction system protein Mrr-like N-terminal" evidence="2">
    <location>
        <begin position="7"/>
        <end position="92"/>
    </location>
</feature>
<keyword evidence="3" id="KW-0540">Nuclease</keyword>
<dbReference type="PANTHER" id="PTHR30015:SF7">
    <property type="entry name" value="TYPE IV METHYL-DIRECTED RESTRICTION ENZYME ECOKMRR"/>
    <property type="match status" value="1"/>
</dbReference>
<dbReference type="Proteomes" id="UP001205867">
    <property type="component" value="Unassembled WGS sequence"/>
</dbReference>
<feature type="domain" description="Restriction endonuclease type IV Mrr" evidence="1">
    <location>
        <begin position="168"/>
        <end position="288"/>
    </location>
</feature>
<reference evidence="3" key="1">
    <citation type="submission" date="2023-06" db="EMBL/GenBank/DDBJ databases">
        <title>lsaBGC provides a comprehensive framework for evolutionary analysis of biosynthetic gene clusters within focal taxa.</title>
        <authorList>
            <person name="Salamzade R."/>
            <person name="Sandstrom S."/>
            <person name="Kalan L.R."/>
        </authorList>
    </citation>
    <scope>NUCLEOTIDE SEQUENCE</scope>
    <source>
        <strain evidence="3">P3-SID899</strain>
    </source>
</reference>
<dbReference type="InterPro" id="IPR011335">
    <property type="entry name" value="Restrct_endonuc-II-like"/>
</dbReference>
<dbReference type="EC" id="3.1.21.-" evidence="3"/>
<evidence type="ECO:0000259" key="1">
    <source>
        <dbReference type="Pfam" id="PF04471"/>
    </source>
</evidence>
<dbReference type="GO" id="GO:0009307">
    <property type="term" value="P:DNA restriction-modification system"/>
    <property type="evidence" value="ECO:0007669"/>
    <property type="project" value="InterPro"/>
</dbReference>
<evidence type="ECO:0000313" key="4">
    <source>
        <dbReference type="Proteomes" id="UP001205867"/>
    </source>
</evidence>
<protein>
    <submittedName>
        <fullName evidence="3">Restriction endonuclease</fullName>
        <ecNumber evidence="3">3.1.21.-</ecNumber>
    </submittedName>
</protein>
<evidence type="ECO:0000313" key="3">
    <source>
        <dbReference type="EMBL" id="MCV7628713.1"/>
    </source>
</evidence>
<accession>A0AAP3AIS8</accession>
<dbReference type="InterPro" id="IPR025745">
    <property type="entry name" value="Mrr-like_N_dom"/>
</dbReference>
<dbReference type="Pfam" id="PF14338">
    <property type="entry name" value="Mrr_N"/>
    <property type="match status" value="1"/>
</dbReference>
<dbReference type="InterPro" id="IPR007560">
    <property type="entry name" value="Restrct_endonuc_IV_Mrr"/>
</dbReference>
<keyword evidence="3" id="KW-0378">Hydrolase</keyword>
<dbReference type="InterPro" id="IPR011856">
    <property type="entry name" value="tRNA_endonuc-like_dom_sf"/>
</dbReference>
<dbReference type="GO" id="GO:0003677">
    <property type="term" value="F:DNA binding"/>
    <property type="evidence" value="ECO:0007669"/>
    <property type="project" value="InterPro"/>
</dbReference>
<comment type="caution">
    <text evidence="3">The sequence shown here is derived from an EMBL/GenBank/DDBJ whole genome shotgun (WGS) entry which is preliminary data.</text>
</comment>
<organism evidence="3 4">
    <name type="scientific">Micrococcus luteus</name>
    <name type="common">Micrococcus lysodeikticus</name>
    <dbReference type="NCBI Taxonomy" id="1270"/>
    <lineage>
        <taxon>Bacteria</taxon>
        <taxon>Bacillati</taxon>
        <taxon>Actinomycetota</taxon>
        <taxon>Actinomycetes</taxon>
        <taxon>Micrococcales</taxon>
        <taxon>Micrococcaceae</taxon>
        <taxon>Micrococcus</taxon>
    </lineage>
</organism>
<proteinExistence type="predicted"/>
<sequence length="312" mass="34202">MNTVPIWPRFVRPALEVLAEHESMKRRDVIEAAADRLELSEEARAETVESGEVRYRGRGGWALTHSSKAGLIERPARGIYVLTEAGRAWLKEHPEGFNDFAGASAFFDPFWPKDTAKKPVQAHVHAETRPAVESAVASDPIVDPEEQAQDAVTSLNETVRVELLERLQNSTPAFFEEAVVQLLMAMGYGGTQGKAAVTGKSHDGGIDGVIDGDALGLDRVYVQAKRYADANTVGREPIQAFVGALHLHGATKGVFITTSSFSKHAQSYADAVPNRIVLIDGVKLTQLMLKYRVGAQVKRTLHVLQIDEDFFE</sequence>
<keyword evidence="3" id="KW-0255">Endonuclease</keyword>
<gene>
    <name evidence="3" type="ORF">M3A82_005070</name>
</gene>